<dbReference type="PANTHER" id="PTHR43685:SF5">
    <property type="entry name" value="GLYCOSYLTRANSFERASE EPSE-RELATED"/>
    <property type="match status" value="1"/>
</dbReference>
<name>A0A383R9C9_PAEAL</name>
<dbReference type="AlphaFoldDB" id="A0A383R9C9"/>
<protein>
    <submittedName>
        <fullName evidence="5">Glycosyl transferase</fullName>
    </submittedName>
</protein>
<comment type="similarity">
    <text evidence="1">Belongs to the glycosyltransferase 2 family.</text>
</comment>
<evidence type="ECO:0000256" key="3">
    <source>
        <dbReference type="ARBA" id="ARBA00022679"/>
    </source>
</evidence>
<feature type="domain" description="Glycosyltransferase 2-like" evidence="4">
    <location>
        <begin position="11"/>
        <end position="178"/>
    </location>
</feature>
<dbReference type="InterPro" id="IPR029044">
    <property type="entry name" value="Nucleotide-diphossugar_trans"/>
</dbReference>
<proteinExistence type="inferred from homology"/>
<dbReference type="Pfam" id="PF00535">
    <property type="entry name" value="Glycos_transf_2"/>
    <property type="match status" value="1"/>
</dbReference>
<evidence type="ECO:0000256" key="1">
    <source>
        <dbReference type="ARBA" id="ARBA00006739"/>
    </source>
</evidence>
<dbReference type="CDD" id="cd00761">
    <property type="entry name" value="Glyco_tranf_GTA_type"/>
    <property type="match status" value="1"/>
</dbReference>
<dbReference type="Proteomes" id="UP000304148">
    <property type="component" value="Chromosome"/>
</dbReference>
<dbReference type="PANTHER" id="PTHR43685">
    <property type="entry name" value="GLYCOSYLTRANSFERASE"/>
    <property type="match status" value="1"/>
</dbReference>
<evidence type="ECO:0000256" key="2">
    <source>
        <dbReference type="ARBA" id="ARBA00022676"/>
    </source>
</evidence>
<organism evidence="5 6">
    <name type="scientific">Paenibacillus alvei</name>
    <name type="common">Bacillus alvei</name>
    <dbReference type="NCBI Taxonomy" id="44250"/>
    <lineage>
        <taxon>Bacteria</taxon>
        <taxon>Bacillati</taxon>
        <taxon>Bacillota</taxon>
        <taxon>Bacilli</taxon>
        <taxon>Bacillales</taxon>
        <taxon>Paenibacillaceae</taxon>
        <taxon>Paenibacillus</taxon>
    </lineage>
</organism>
<keyword evidence="3 5" id="KW-0808">Transferase</keyword>
<dbReference type="RefSeq" id="WP_138185628.1">
    <property type="nucleotide sequence ID" value="NZ_LS992241.1"/>
</dbReference>
<dbReference type="GO" id="GO:0016757">
    <property type="term" value="F:glycosyltransferase activity"/>
    <property type="evidence" value="ECO:0007669"/>
    <property type="project" value="UniProtKB-KW"/>
</dbReference>
<gene>
    <name evidence="5" type="ORF">PBLR_11980</name>
</gene>
<reference evidence="6" key="1">
    <citation type="submission" date="2018-08" db="EMBL/GenBank/DDBJ databases">
        <authorList>
            <person name="Chevrot R."/>
        </authorList>
    </citation>
    <scope>NUCLEOTIDE SEQUENCE [LARGE SCALE GENOMIC DNA]</scope>
</reference>
<accession>A0A383R9C9</accession>
<dbReference type="InterPro" id="IPR001173">
    <property type="entry name" value="Glyco_trans_2-like"/>
</dbReference>
<sequence length="241" mass="27954">MTYSRIKGLVSVVIPNYNRAAYLQECLNGILQQTYTNWEIILIDDGSTDDSIQQTQAWLLDNRINLPNHNSIFTMALPRNIGYAGAMTIGFYMAKGEYIAIQDSDDISHLQRLEKQINYLEAHQNIELLGTNYHVFEHDPNKVVTIPKWLRYGEHIRTTYRKGGHCVCHGTIMMRGALFDRIGGHTRRIKGAEDYDFIARSLDPNHLNIENIPDVLYYYRSHPKQRSRKYFSKKQDPSNES</sequence>
<dbReference type="InterPro" id="IPR050834">
    <property type="entry name" value="Glycosyltransf_2"/>
</dbReference>
<dbReference type="Gene3D" id="3.90.550.10">
    <property type="entry name" value="Spore Coat Polysaccharide Biosynthesis Protein SpsA, Chain A"/>
    <property type="match status" value="1"/>
</dbReference>
<dbReference type="SUPFAM" id="SSF53448">
    <property type="entry name" value="Nucleotide-diphospho-sugar transferases"/>
    <property type="match status" value="1"/>
</dbReference>
<dbReference type="EMBL" id="LS992241">
    <property type="protein sequence ID" value="SYX83558.1"/>
    <property type="molecule type" value="Genomic_DNA"/>
</dbReference>
<evidence type="ECO:0000313" key="6">
    <source>
        <dbReference type="Proteomes" id="UP000304148"/>
    </source>
</evidence>
<keyword evidence="2" id="KW-0328">Glycosyltransferase</keyword>
<evidence type="ECO:0000313" key="5">
    <source>
        <dbReference type="EMBL" id="SYX83558.1"/>
    </source>
</evidence>
<evidence type="ECO:0000259" key="4">
    <source>
        <dbReference type="Pfam" id="PF00535"/>
    </source>
</evidence>